<evidence type="ECO:0000256" key="3">
    <source>
        <dbReference type="ARBA" id="ARBA00023163"/>
    </source>
</evidence>
<organism evidence="5 6">
    <name type="scientific">Streptomyces humicola</name>
    <dbReference type="NCBI Taxonomy" id="2953240"/>
    <lineage>
        <taxon>Bacteria</taxon>
        <taxon>Bacillati</taxon>
        <taxon>Actinomycetota</taxon>
        <taxon>Actinomycetes</taxon>
        <taxon>Kitasatosporales</taxon>
        <taxon>Streptomycetaceae</taxon>
        <taxon>Streptomyces</taxon>
    </lineage>
</organism>
<evidence type="ECO:0000259" key="4">
    <source>
        <dbReference type="PROSITE" id="PS50987"/>
    </source>
</evidence>
<keyword evidence="2" id="KW-0238">DNA-binding</keyword>
<dbReference type="NCBIfam" id="NF033788">
    <property type="entry name" value="HTH_metalloreg"/>
    <property type="match status" value="1"/>
</dbReference>
<proteinExistence type="predicted"/>
<dbReference type="InterPro" id="IPR036390">
    <property type="entry name" value="WH_DNA-bd_sf"/>
</dbReference>
<dbReference type="PANTHER" id="PTHR43132">
    <property type="entry name" value="ARSENICAL RESISTANCE OPERON REPRESSOR ARSR-RELATED"/>
    <property type="match status" value="1"/>
</dbReference>
<dbReference type="PANTHER" id="PTHR43132:SF6">
    <property type="entry name" value="HTH-TYPE TRANSCRIPTIONAL REPRESSOR CZRA"/>
    <property type="match status" value="1"/>
</dbReference>
<comment type="caution">
    <text evidence="5">The sequence shown here is derived from an EMBL/GenBank/DDBJ whole genome shotgun (WGS) entry which is preliminary data.</text>
</comment>
<evidence type="ECO:0000313" key="6">
    <source>
        <dbReference type="Proteomes" id="UP001057702"/>
    </source>
</evidence>
<dbReference type="Proteomes" id="UP001057702">
    <property type="component" value="Unassembled WGS sequence"/>
</dbReference>
<dbReference type="SUPFAM" id="SSF46785">
    <property type="entry name" value="Winged helix' DNA-binding domain"/>
    <property type="match status" value="1"/>
</dbReference>
<accession>A0ABT1Q3H5</accession>
<name>A0ABT1Q3H5_9ACTN</name>
<keyword evidence="6" id="KW-1185">Reference proteome</keyword>
<dbReference type="SMART" id="SM00418">
    <property type="entry name" value="HTH_ARSR"/>
    <property type="match status" value="1"/>
</dbReference>
<evidence type="ECO:0000313" key="5">
    <source>
        <dbReference type="EMBL" id="MCQ4084468.1"/>
    </source>
</evidence>
<evidence type="ECO:0000256" key="2">
    <source>
        <dbReference type="ARBA" id="ARBA00023125"/>
    </source>
</evidence>
<dbReference type="Pfam" id="PF01022">
    <property type="entry name" value="HTH_5"/>
    <property type="match status" value="1"/>
</dbReference>
<dbReference type="PROSITE" id="PS50987">
    <property type="entry name" value="HTH_ARSR_2"/>
    <property type="match status" value="1"/>
</dbReference>
<dbReference type="InterPro" id="IPR011991">
    <property type="entry name" value="ArsR-like_HTH"/>
</dbReference>
<sequence>MDSATAAAVATTLQALATPSRLLILTTLRHVPHPVCELAAAIGMEQSAVSHQLRILRTLGLVTGERQGRRIVYRLHDDHVAQLIDQAVQHIEHVRLGIPGSTRTR</sequence>
<feature type="domain" description="HTH arsR-type" evidence="4">
    <location>
        <begin position="1"/>
        <end position="95"/>
    </location>
</feature>
<gene>
    <name evidence="5" type="ORF">NGB36_28810</name>
</gene>
<dbReference type="RefSeq" id="WP_255923534.1">
    <property type="nucleotide sequence ID" value="NZ_JANFNG010000036.1"/>
</dbReference>
<keyword evidence="1" id="KW-0805">Transcription regulation</keyword>
<dbReference type="CDD" id="cd00090">
    <property type="entry name" value="HTH_ARSR"/>
    <property type="match status" value="1"/>
</dbReference>
<reference evidence="5" key="1">
    <citation type="submission" date="2022-06" db="EMBL/GenBank/DDBJ databases">
        <title>Draft genome sequence of Streptomyces sp. RB6PN25 isolated from peat swamp forest in Thailand.</title>
        <authorList>
            <person name="Duangmal K."/>
            <person name="Klaysubun C."/>
        </authorList>
    </citation>
    <scope>NUCLEOTIDE SEQUENCE</scope>
    <source>
        <strain evidence="5">RB6PN25</strain>
    </source>
</reference>
<dbReference type="EMBL" id="JANFNG010000036">
    <property type="protein sequence ID" value="MCQ4084468.1"/>
    <property type="molecule type" value="Genomic_DNA"/>
</dbReference>
<evidence type="ECO:0000256" key="1">
    <source>
        <dbReference type="ARBA" id="ARBA00023015"/>
    </source>
</evidence>
<protein>
    <submittedName>
        <fullName evidence="5">Metalloregulator ArsR/SmtB family transcription factor</fullName>
    </submittedName>
</protein>
<dbReference type="InterPro" id="IPR051011">
    <property type="entry name" value="Metal_resp_trans_reg"/>
</dbReference>
<dbReference type="PRINTS" id="PR00778">
    <property type="entry name" value="HTHARSR"/>
</dbReference>
<dbReference type="InterPro" id="IPR036388">
    <property type="entry name" value="WH-like_DNA-bd_sf"/>
</dbReference>
<keyword evidence="3" id="KW-0804">Transcription</keyword>
<dbReference type="InterPro" id="IPR001845">
    <property type="entry name" value="HTH_ArsR_DNA-bd_dom"/>
</dbReference>
<dbReference type="Gene3D" id="1.10.10.10">
    <property type="entry name" value="Winged helix-like DNA-binding domain superfamily/Winged helix DNA-binding domain"/>
    <property type="match status" value="1"/>
</dbReference>